<dbReference type="InterPro" id="IPR003356">
    <property type="entry name" value="DNA_methylase_A-5"/>
</dbReference>
<dbReference type="Gene3D" id="1.20.1260.30">
    <property type="match status" value="1"/>
</dbReference>
<keyword evidence="5" id="KW-0680">Restriction system</keyword>
<dbReference type="PANTHER" id="PTHR42933">
    <property type="entry name" value="SLR6095 PROTEIN"/>
    <property type="match status" value="1"/>
</dbReference>
<keyword evidence="7" id="KW-0175">Coiled coil</keyword>
<evidence type="ECO:0000256" key="2">
    <source>
        <dbReference type="ARBA" id="ARBA00022603"/>
    </source>
</evidence>
<evidence type="ECO:0000259" key="9">
    <source>
        <dbReference type="Pfam" id="PF12161"/>
    </source>
</evidence>
<dbReference type="REBASE" id="477928">
    <property type="entry name" value="M.MspCANORF10805P"/>
</dbReference>
<dbReference type="Pfam" id="PF02384">
    <property type="entry name" value="N6_Mtase"/>
    <property type="match status" value="1"/>
</dbReference>
<dbReference type="InterPro" id="IPR002052">
    <property type="entry name" value="DNA_methylase_N6_adenine_CS"/>
</dbReference>
<dbReference type="PRINTS" id="PR00507">
    <property type="entry name" value="N12N6MTFRASE"/>
</dbReference>
<comment type="catalytic activity">
    <reaction evidence="6">
        <text>a 2'-deoxyadenosine in DNA + S-adenosyl-L-methionine = an N(6)-methyl-2'-deoxyadenosine in DNA + S-adenosyl-L-homocysteine + H(+)</text>
        <dbReference type="Rhea" id="RHEA:15197"/>
        <dbReference type="Rhea" id="RHEA-COMP:12418"/>
        <dbReference type="Rhea" id="RHEA-COMP:12419"/>
        <dbReference type="ChEBI" id="CHEBI:15378"/>
        <dbReference type="ChEBI" id="CHEBI:57856"/>
        <dbReference type="ChEBI" id="CHEBI:59789"/>
        <dbReference type="ChEBI" id="CHEBI:90615"/>
        <dbReference type="ChEBI" id="CHEBI:90616"/>
        <dbReference type="EC" id="2.1.1.72"/>
    </reaction>
</comment>
<gene>
    <name evidence="10" type="ORF">HYG87_10805</name>
</gene>
<dbReference type="NCBIfam" id="TIGR00497">
    <property type="entry name" value="hsdM"/>
    <property type="match status" value="1"/>
</dbReference>
<dbReference type="InterPro" id="IPR004546">
    <property type="entry name" value="Restrct_endonuc_T1M"/>
</dbReference>
<evidence type="ECO:0000256" key="1">
    <source>
        <dbReference type="ARBA" id="ARBA00011900"/>
    </source>
</evidence>
<dbReference type="Proteomes" id="UP000681041">
    <property type="component" value="Chromosome"/>
</dbReference>
<dbReference type="InterPro" id="IPR038333">
    <property type="entry name" value="T1MK-like_N_sf"/>
</dbReference>
<dbReference type="GO" id="GO:0008170">
    <property type="term" value="F:N-methyltransferase activity"/>
    <property type="evidence" value="ECO:0007669"/>
    <property type="project" value="InterPro"/>
</dbReference>
<dbReference type="Pfam" id="PF12161">
    <property type="entry name" value="HsdM_N"/>
    <property type="match status" value="1"/>
</dbReference>
<evidence type="ECO:0000256" key="3">
    <source>
        <dbReference type="ARBA" id="ARBA00022679"/>
    </source>
</evidence>
<proteinExistence type="predicted"/>
<evidence type="ECO:0000256" key="4">
    <source>
        <dbReference type="ARBA" id="ARBA00022691"/>
    </source>
</evidence>
<dbReference type="EMBL" id="CP058560">
    <property type="protein sequence ID" value="QUH24211.1"/>
    <property type="molecule type" value="Genomic_DNA"/>
</dbReference>
<keyword evidence="2 10" id="KW-0489">Methyltransferase</keyword>
<evidence type="ECO:0000259" key="8">
    <source>
        <dbReference type="Pfam" id="PF02384"/>
    </source>
</evidence>
<dbReference type="EC" id="2.1.1.72" evidence="1"/>
<accession>A0A8T8KFZ3</accession>
<evidence type="ECO:0000313" key="10">
    <source>
        <dbReference type="EMBL" id="QUH24211.1"/>
    </source>
</evidence>
<dbReference type="GO" id="GO:0003677">
    <property type="term" value="F:DNA binding"/>
    <property type="evidence" value="ECO:0007669"/>
    <property type="project" value="InterPro"/>
</dbReference>
<keyword evidence="11" id="KW-1185">Reference proteome</keyword>
<keyword evidence="4" id="KW-0949">S-adenosyl-L-methionine</keyword>
<dbReference type="KEGG" id="meme:HYG87_10805"/>
<dbReference type="GO" id="GO:0032259">
    <property type="term" value="P:methylation"/>
    <property type="evidence" value="ECO:0007669"/>
    <property type="project" value="UniProtKB-KW"/>
</dbReference>
<dbReference type="PROSITE" id="PS00092">
    <property type="entry name" value="N6_MTASE"/>
    <property type="match status" value="1"/>
</dbReference>
<feature type="domain" description="DNA methylase adenine-specific" evidence="8">
    <location>
        <begin position="171"/>
        <end position="474"/>
    </location>
</feature>
<dbReference type="AlphaFoldDB" id="A0A8T8KFZ3"/>
<keyword evidence="3 10" id="KW-0808">Transferase</keyword>
<dbReference type="GO" id="GO:0009007">
    <property type="term" value="F:site-specific DNA-methyltransferase (adenine-specific) activity"/>
    <property type="evidence" value="ECO:0007669"/>
    <property type="project" value="UniProtKB-EC"/>
</dbReference>
<name>A0A8T8KFZ3_9EURY</name>
<evidence type="ECO:0000256" key="5">
    <source>
        <dbReference type="ARBA" id="ARBA00022747"/>
    </source>
</evidence>
<dbReference type="GO" id="GO:0009307">
    <property type="term" value="P:DNA restriction-modification system"/>
    <property type="evidence" value="ECO:0007669"/>
    <property type="project" value="UniProtKB-KW"/>
</dbReference>
<sequence>MSEYQNKLESKLWAIADELRGNMDANEFKNYILGFIFYKYLSEKIELYLNQELREDGVTFKEAFKDKELREEIEAEALENLGYFLEPKCLFQSLVAEALNGQFIMEDLERALKRIGDSAAGHESEEDFVNLFDDVDLQSSKLGRSVEDKNKLISRIILHLAEIDFKLDDQEQDILGDAYEYLIAQFASSAGKKAGEFYTPQQVSKILSRIVTLGKSKIKSVYDPTCGSGSLLLRVAREARVSDFYGQELNQTTYNLARMNMILHDVSFSDFDIQQGDSLVNPRHFGDKFEAIVANPPFSAHWSSDKSFLDDERFSAYGKLAPKSKADFAFVQHMIYHLDENGTMAIVLPHGVLFRGAAEGVIRKYLVGEKNYLDAVIGLPANVFYGTSIPTVVLVFKKCREDDADVLFIDASKYFEKVKNQNRLREDDVDRIIDTYRERVEVDKFSHKATLEEIQENDYNLNIPRYVDTFEEEDPVDLNAVVKELESLEEEIELVDAEIEKYCAELGIKAPVFRR</sequence>
<feature type="coiled-coil region" evidence="7">
    <location>
        <begin position="478"/>
        <end position="505"/>
    </location>
</feature>
<reference evidence="10" key="1">
    <citation type="submission" date="2020-07" db="EMBL/GenBank/DDBJ databases">
        <title>Methanobacterium. sp. MethCan genome.</title>
        <authorList>
            <person name="Postec A."/>
            <person name="Quemeneur M."/>
        </authorList>
    </citation>
    <scope>NUCLEOTIDE SEQUENCE</scope>
    <source>
        <strain evidence="10">MethCAN</strain>
    </source>
</reference>
<dbReference type="SUPFAM" id="SSF53335">
    <property type="entry name" value="S-adenosyl-L-methionine-dependent methyltransferases"/>
    <property type="match status" value="1"/>
</dbReference>
<dbReference type="InterPro" id="IPR022749">
    <property type="entry name" value="D12N6_MeTrfase_N"/>
</dbReference>
<dbReference type="OrthoDB" id="45790at2157"/>
<evidence type="ECO:0000256" key="7">
    <source>
        <dbReference type="SAM" id="Coils"/>
    </source>
</evidence>
<dbReference type="PANTHER" id="PTHR42933:SF1">
    <property type="entry name" value="SITE-SPECIFIC DNA-METHYLTRANSFERASE (ADENINE-SPECIFIC)"/>
    <property type="match status" value="1"/>
</dbReference>
<dbReference type="InterPro" id="IPR051537">
    <property type="entry name" value="DNA_Adenine_Mtase"/>
</dbReference>
<dbReference type="InterPro" id="IPR029063">
    <property type="entry name" value="SAM-dependent_MTases_sf"/>
</dbReference>
<evidence type="ECO:0000313" key="11">
    <source>
        <dbReference type="Proteomes" id="UP000681041"/>
    </source>
</evidence>
<feature type="domain" description="N6 adenine-specific DNA methyltransferase N-terminal" evidence="9">
    <location>
        <begin position="8"/>
        <end position="159"/>
    </location>
</feature>
<protein>
    <recommendedName>
        <fullName evidence="1">site-specific DNA-methyltransferase (adenine-specific)</fullName>
        <ecNumber evidence="1">2.1.1.72</ecNumber>
    </recommendedName>
</protein>
<dbReference type="RefSeq" id="WP_211533170.1">
    <property type="nucleotide sequence ID" value="NZ_CP058560.1"/>
</dbReference>
<organism evidence="10 11">
    <name type="scientific">Methanobacterium alkalithermotolerans</name>
    <dbReference type="NCBI Taxonomy" id="2731220"/>
    <lineage>
        <taxon>Archaea</taxon>
        <taxon>Methanobacteriati</taxon>
        <taxon>Methanobacteriota</taxon>
        <taxon>Methanomada group</taxon>
        <taxon>Methanobacteria</taxon>
        <taxon>Methanobacteriales</taxon>
        <taxon>Methanobacteriaceae</taxon>
        <taxon>Methanobacterium</taxon>
    </lineage>
</organism>
<evidence type="ECO:0000256" key="6">
    <source>
        <dbReference type="ARBA" id="ARBA00047942"/>
    </source>
</evidence>
<dbReference type="Gene3D" id="3.40.50.150">
    <property type="entry name" value="Vaccinia Virus protein VP39"/>
    <property type="match status" value="1"/>
</dbReference>
<dbReference type="GeneID" id="64821260"/>